<dbReference type="GO" id="GO:0006364">
    <property type="term" value="P:rRNA processing"/>
    <property type="evidence" value="ECO:0007669"/>
    <property type="project" value="UniProtKB-KW"/>
</dbReference>
<dbReference type="GO" id="GO:0005730">
    <property type="term" value="C:nucleolus"/>
    <property type="evidence" value="ECO:0007669"/>
    <property type="project" value="UniProtKB-SubCell"/>
</dbReference>
<dbReference type="Gene3D" id="3.30.70.3250">
    <property type="entry name" value="Ribonuclease P, Pop5 subunit"/>
    <property type="match status" value="1"/>
</dbReference>
<gene>
    <name evidence="7" type="ORF">O3M35_012830</name>
</gene>
<evidence type="ECO:0000256" key="4">
    <source>
        <dbReference type="ARBA" id="ARBA00023242"/>
    </source>
</evidence>
<proteinExistence type="inferred from homology"/>
<comment type="caution">
    <text evidence="7">The sequence shown here is derived from an EMBL/GenBank/DDBJ whole genome shotgun (WGS) entry which is preliminary data.</text>
</comment>
<keyword evidence="3 6" id="KW-0819">tRNA processing</keyword>
<dbReference type="GO" id="GO:0001682">
    <property type="term" value="P:tRNA 5'-leader removal"/>
    <property type="evidence" value="ECO:0007669"/>
    <property type="project" value="InterPro"/>
</dbReference>
<name>A0AAW1CLC8_9HEMI</name>
<accession>A0AAW1CLC8</accession>
<keyword evidence="8" id="KW-1185">Reference proteome</keyword>
<evidence type="ECO:0000256" key="2">
    <source>
        <dbReference type="ARBA" id="ARBA00022552"/>
    </source>
</evidence>
<dbReference type="AlphaFoldDB" id="A0AAW1CLC8"/>
<evidence type="ECO:0000256" key="3">
    <source>
        <dbReference type="ARBA" id="ARBA00022694"/>
    </source>
</evidence>
<dbReference type="Proteomes" id="UP001461498">
    <property type="component" value="Unassembled WGS sequence"/>
</dbReference>
<comment type="function">
    <text evidence="6">Component of ribonuclease P, a protein complex that generates mature tRNA molecules by cleaving their 5'-ends.</text>
</comment>
<dbReference type="GO" id="GO:0030677">
    <property type="term" value="C:ribonuclease P complex"/>
    <property type="evidence" value="ECO:0007669"/>
    <property type="project" value="InterPro"/>
</dbReference>
<keyword evidence="4 6" id="KW-0539">Nucleus</keyword>
<comment type="similarity">
    <text evidence="1 6">Belongs to the eukaryotic/archaeal RNase P protein component 2 family.</text>
</comment>
<evidence type="ECO:0000313" key="7">
    <source>
        <dbReference type="EMBL" id="KAK9497040.1"/>
    </source>
</evidence>
<reference evidence="7 8" key="1">
    <citation type="submission" date="2022-12" db="EMBL/GenBank/DDBJ databases">
        <title>Chromosome-level genome assembly of true bugs.</title>
        <authorList>
            <person name="Ma L."/>
            <person name="Li H."/>
        </authorList>
    </citation>
    <scope>NUCLEOTIDE SEQUENCE [LARGE SCALE GENOMIC DNA]</scope>
    <source>
        <strain evidence="7">Lab_2022b</strain>
    </source>
</reference>
<evidence type="ECO:0000313" key="8">
    <source>
        <dbReference type="Proteomes" id="UP001461498"/>
    </source>
</evidence>
<dbReference type="PANTHER" id="PTHR48414:SF1">
    <property type="entry name" value="POP5 HOMOLOG, RIBONUCLEASE P_MRP SUBUNIT"/>
    <property type="match status" value="1"/>
</dbReference>
<dbReference type="InterPro" id="IPR016819">
    <property type="entry name" value="RNase_P/MRP_POP5"/>
</dbReference>
<evidence type="ECO:0000256" key="6">
    <source>
        <dbReference type="PIRNR" id="PIRNR023803"/>
    </source>
</evidence>
<protein>
    <recommendedName>
        <fullName evidence="5 6">Ribonuclease P/MRP protein subunit POP5</fullName>
    </recommendedName>
</protein>
<sequence>MVRFKNRYIAIEVKEERGVRPGSKLSSKDLYHKIYGTVSRLHGDYGIASIRNGFSASYCNEITKIAILRVRHGPHKFVTSVLPVINNIGDVPVIINTLYVGATLHQCYKFILSHQKKSLIELLPNIPDEDKSKFENEFLNFDGILAKNKRIKE</sequence>
<comment type="subcellular location">
    <subcellularLocation>
        <location evidence="6">Nucleus</location>
        <location evidence="6">Nucleolus</location>
    </subcellularLocation>
</comment>
<dbReference type="PIRSF" id="PIRSF023803">
    <property type="entry name" value="Ribonuclease_P_prd"/>
    <property type="match status" value="1"/>
</dbReference>
<organism evidence="7 8">
    <name type="scientific">Rhynocoris fuscipes</name>
    <dbReference type="NCBI Taxonomy" id="488301"/>
    <lineage>
        <taxon>Eukaryota</taxon>
        <taxon>Metazoa</taxon>
        <taxon>Ecdysozoa</taxon>
        <taxon>Arthropoda</taxon>
        <taxon>Hexapoda</taxon>
        <taxon>Insecta</taxon>
        <taxon>Pterygota</taxon>
        <taxon>Neoptera</taxon>
        <taxon>Paraneoptera</taxon>
        <taxon>Hemiptera</taxon>
        <taxon>Heteroptera</taxon>
        <taxon>Panheteroptera</taxon>
        <taxon>Cimicomorpha</taxon>
        <taxon>Reduviidae</taxon>
        <taxon>Harpactorinae</taxon>
        <taxon>Harpactorini</taxon>
        <taxon>Rhynocoris</taxon>
    </lineage>
</organism>
<dbReference type="PANTHER" id="PTHR48414">
    <property type="entry name" value="POP5 HOMOLOG, RIBONUCLEASE P_MRP SUBUNIT"/>
    <property type="match status" value="1"/>
</dbReference>
<dbReference type="SUPFAM" id="SSF160350">
    <property type="entry name" value="Rnp2-like"/>
    <property type="match status" value="1"/>
</dbReference>
<dbReference type="GO" id="GO:0033204">
    <property type="term" value="F:ribonuclease P RNA binding"/>
    <property type="evidence" value="ECO:0007669"/>
    <property type="project" value="InterPro"/>
</dbReference>
<dbReference type="InterPro" id="IPR038085">
    <property type="entry name" value="Rnp2-like_sf"/>
</dbReference>
<dbReference type="Pfam" id="PF01900">
    <property type="entry name" value="RNase_P_Rpp14"/>
    <property type="match status" value="1"/>
</dbReference>
<evidence type="ECO:0000256" key="5">
    <source>
        <dbReference type="ARBA" id="ARBA00044198"/>
    </source>
</evidence>
<dbReference type="InterPro" id="IPR002759">
    <property type="entry name" value="Pop5/Rpp14/Rnp2-like"/>
</dbReference>
<evidence type="ECO:0000256" key="1">
    <source>
        <dbReference type="ARBA" id="ARBA00010800"/>
    </source>
</evidence>
<keyword evidence="2" id="KW-0698">rRNA processing</keyword>
<dbReference type="EMBL" id="JAPXFL010000022">
    <property type="protein sequence ID" value="KAK9497040.1"/>
    <property type="molecule type" value="Genomic_DNA"/>
</dbReference>